<dbReference type="Proteomes" id="UP000244336">
    <property type="component" value="Chromosome 3"/>
</dbReference>
<evidence type="ECO:0000256" key="1">
    <source>
        <dbReference type="SAM" id="MobiDB-lite"/>
    </source>
</evidence>
<feature type="region of interest" description="Disordered" evidence="1">
    <location>
        <begin position="1"/>
        <end position="184"/>
    </location>
</feature>
<evidence type="ECO:0000313" key="2">
    <source>
        <dbReference type="EMBL" id="PUZ67988.1"/>
    </source>
</evidence>
<dbReference type="EMBL" id="CM009751">
    <property type="protein sequence ID" value="PUZ67988.1"/>
    <property type="molecule type" value="Genomic_DNA"/>
</dbReference>
<gene>
    <name evidence="2" type="ORF">GQ55_3G478400</name>
</gene>
<sequence length="184" mass="19736">MGCATSSATQLQSSASSNLRSSSVSTGMPASSELDAPRRRPNRSAAGRFTTWGLGTGRAMPSSSGGALPARMHGVGERRRREPRRCMRTAAAGRGSGGRCGGGGELRRRRGGGGARERRRREVLQCRGEAPQGTRRHRGEATARGRGGGGRRRCRGRGGRGESRSAGERRRRRAAVAGERRRRW</sequence>
<feature type="compositionally biased region" description="Basic residues" evidence="1">
    <location>
        <begin position="107"/>
        <end position="121"/>
    </location>
</feature>
<feature type="compositionally biased region" description="Basic residues" evidence="1">
    <location>
        <begin position="169"/>
        <end position="184"/>
    </location>
</feature>
<evidence type="ECO:0000313" key="3">
    <source>
        <dbReference type="Proteomes" id="UP000244336"/>
    </source>
</evidence>
<keyword evidence="3" id="KW-1185">Reference proteome</keyword>
<reference evidence="2 3" key="1">
    <citation type="submission" date="2018-04" db="EMBL/GenBank/DDBJ databases">
        <title>WGS assembly of Panicum hallii var. hallii HAL2.</title>
        <authorList>
            <person name="Lovell J."/>
            <person name="Jenkins J."/>
            <person name="Lowry D."/>
            <person name="Mamidi S."/>
            <person name="Sreedasyam A."/>
            <person name="Weng X."/>
            <person name="Barry K."/>
            <person name="Bonette J."/>
            <person name="Campitelli B."/>
            <person name="Daum C."/>
            <person name="Gordon S."/>
            <person name="Gould B."/>
            <person name="Lipzen A."/>
            <person name="MacQueen A."/>
            <person name="Palacio-Mejia J."/>
            <person name="Plott C."/>
            <person name="Shakirov E."/>
            <person name="Shu S."/>
            <person name="Yoshinaga Y."/>
            <person name="Zane M."/>
            <person name="Rokhsar D."/>
            <person name="Grimwood J."/>
            <person name="Schmutz J."/>
            <person name="Juenger T."/>
        </authorList>
    </citation>
    <scope>NUCLEOTIDE SEQUENCE [LARGE SCALE GENOMIC DNA]</scope>
    <source>
        <strain evidence="3">cv. HAL2</strain>
    </source>
</reference>
<proteinExistence type="predicted"/>
<feature type="compositionally biased region" description="Gly residues" evidence="1">
    <location>
        <begin position="94"/>
        <end position="104"/>
    </location>
</feature>
<name>A0A2T7EJJ3_9POAL</name>
<dbReference type="AlphaFoldDB" id="A0A2T7EJJ3"/>
<organism evidence="2 3">
    <name type="scientific">Panicum hallii var. hallii</name>
    <dbReference type="NCBI Taxonomy" id="1504633"/>
    <lineage>
        <taxon>Eukaryota</taxon>
        <taxon>Viridiplantae</taxon>
        <taxon>Streptophyta</taxon>
        <taxon>Embryophyta</taxon>
        <taxon>Tracheophyta</taxon>
        <taxon>Spermatophyta</taxon>
        <taxon>Magnoliopsida</taxon>
        <taxon>Liliopsida</taxon>
        <taxon>Poales</taxon>
        <taxon>Poaceae</taxon>
        <taxon>PACMAD clade</taxon>
        <taxon>Panicoideae</taxon>
        <taxon>Panicodae</taxon>
        <taxon>Paniceae</taxon>
        <taxon>Panicinae</taxon>
        <taxon>Panicum</taxon>
        <taxon>Panicum sect. Panicum</taxon>
    </lineage>
</organism>
<feature type="compositionally biased region" description="Basic residues" evidence="1">
    <location>
        <begin position="149"/>
        <end position="158"/>
    </location>
</feature>
<feature type="compositionally biased region" description="Low complexity" evidence="1">
    <location>
        <begin position="1"/>
        <end position="25"/>
    </location>
</feature>
<protein>
    <submittedName>
        <fullName evidence="2">Uncharacterized protein</fullName>
    </submittedName>
</protein>
<accession>A0A2T7EJJ3</accession>
<dbReference type="Gramene" id="PUZ67988">
    <property type="protein sequence ID" value="PUZ67988"/>
    <property type="gene ID" value="GQ55_3G478400"/>
</dbReference>
<feature type="compositionally biased region" description="Basic and acidic residues" evidence="1">
    <location>
        <begin position="159"/>
        <end position="168"/>
    </location>
</feature>